<gene>
    <name evidence="2" type="ORF">SAMN04488085_103275</name>
</gene>
<evidence type="ECO:0000313" key="3">
    <source>
        <dbReference type="Proteomes" id="UP000199152"/>
    </source>
</evidence>
<protein>
    <recommendedName>
        <fullName evidence="4">Leucine rich repeat variant</fullName>
    </recommendedName>
</protein>
<dbReference type="EMBL" id="FOSW01000003">
    <property type="protein sequence ID" value="SFK74231.1"/>
    <property type="molecule type" value="Genomic_DNA"/>
</dbReference>
<dbReference type="InParanoid" id="A0A1I4C249"/>
<evidence type="ECO:0000313" key="2">
    <source>
        <dbReference type="EMBL" id="SFK74231.1"/>
    </source>
</evidence>
<feature type="region of interest" description="Disordered" evidence="1">
    <location>
        <begin position="170"/>
        <end position="193"/>
    </location>
</feature>
<feature type="compositionally biased region" description="Gly residues" evidence="1">
    <location>
        <begin position="176"/>
        <end position="186"/>
    </location>
</feature>
<evidence type="ECO:0000256" key="1">
    <source>
        <dbReference type="SAM" id="MobiDB-lite"/>
    </source>
</evidence>
<organism evidence="2 3">
    <name type="scientific">Geodermatophilus ruber</name>
    <dbReference type="NCBI Taxonomy" id="504800"/>
    <lineage>
        <taxon>Bacteria</taxon>
        <taxon>Bacillati</taxon>
        <taxon>Actinomycetota</taxon>
        <taxon>Actinomycetes</taxon>
        <taxon>Geodermatophilales</taxon>
        <taxon>Geodermatophilaceae</taxon>
        <taxon>Geodermatophilus</taxon>
    </lineage>
</organism>
<accession>A0A1I4C249</accession>
<dbReference type="AlphaFoldDB" id="A0A1I4C249"/>
<sequence length="564" mass="59531">MTDPRTAHGAHDWFRWASDADLWSSEGAAGLALAFAAMEAGADAGFDAAAMSRLRAALRQEDAPAAHLFDVLTGPPESLVDFVPDASPSVQVLAAERADLPEDVAGQLALSTDTDVLVALVTNPAVDPLVVGGVIAWCDPTGVIRTAYEHHCAVAQQDTTEEDDGLADNAARTTAGGVGGGVGGQPGRDRLSVEETRRCAVELDWRPDQLEHVVSPDGVAALLHRTDDPELLIATFHRARDEFRAVAAANPCLPVDLVVRAAEDPSWEVRLAALSNPELPADLVEVALAEAVELTGRNPASAEADGIRRAVASNSSAPADVLVALAGAELAAAAFTLLAHHPETAWGGLTLDELIDIAWGEPDDPPLPAVPVADLRWPGRLALVTQDRYDPDRLLGEADADAADGGDFATVAWALLDLEERHSGEWPLSSPMRQVATSIAEDERCDRDLANRLLRDHDRCAATMLALATNPSIDVDRALGAMYAWTNRDHVVGNVLEAERARSLGKAMLATGRGPEDLARIAAHLESGGDVVRQLGYDRADTLVHTAVQTVVPLPRAAGQATST</sequence>
<keyword evidence="3" id="KW-1185">Reference proteome</keyword>
<dbReference type="Proteomes" id="UP000199152">
    <property type="component" value="Unassembled WGS sequence"/>
</dbReference>
<reference evidence="2 3" key="1">
    <citation type="submission" date="2016-10" db="EMBL/GenBank/DDBJ databases">
        <authorList>
            <person name="de Groot N.N."/>
        </authorList>
    </citation>
    <scope>NUCLEOTIDE SEQUENCE [LARGE SCALE GENOMIC DNA]</scope>
    <source>
        <strain evidence="2 3">DSM 45317</strain>
    </source>
</reference>
<evidence type="ECO:0008006" key="4">
    <source>
        <dbReference type="Google" id="ProtNLM"/>
    </source>
</evidence>
<proteinExistence type="predicted"/>
<name>A0A1I4C249_9ACTN</name>